<comment type="cofactor">
    <cofactor evidence="1">
        <name>Zn(2+)</name>
        <dbReference type="ChEBI" id="CHEBI:29105"/>
    </cofactor>
</comment>
<evidence type="ECO:0000313" key="16">
    <source>
        <dbReference type="EMBL" id="RAI03337.1"/>
    </source>
</evidence>
<proteinExistence type="predicted"/>
<comment type="subcellular location">
    <subcellularLocation>
        <location evidence="2">Endoplasmic reticulum membrane</location>
        <topology evidence="2">Multi-pass membrane protein</topology>
    </subcellularLocation>
</comment>
<reference evidence="16 17" key="1">
    <citation type="submission" date="2018-05" db="EMBL/GenBank/DDBJ databases">
        <title>Acuticoccus sediminis sp. nov., isolated from deep-sea sediment of Indian Ocean.</title>
        <authorList>
            <person name="Liu X."/>
            <person name="Lai Q."/>
            <person name="Du Y."/>
            <person name="Sun F."/>
            <person name="Zhang X."/>
            <person name="Wang S."/>
            <person name="Shao Z."/>
        </authorList>
    </citation>
    <scope>NUCLEOTIDE SEQUENCE [LARGE SCALE GENOMIC DNA]</scope>
    <source>
        <strain evidence="16 17">PTG4-2</strain>
    </source>
</reference>
<keyword evidence="3" id="KW-0444">Lipid biosynthesis</keyword>
<dbReference type="Pfam" id="PF04116">
    <property type="entry name" value="FA_hydroxylase"/>
    <property type="match status" value="1"/>
</dbReference>
<evidence type="ECO:0000256" key="9">
    <source>
        <dbReference type="ARBA" id="ARBA00022989"/>
    </source>
</evidence>
<keyword evidence="5" id="KW-0479">Metal-binding</keyword>
<protein>
    <recommendedName>
        <fullName evidence="15">Fatty acid hydroxylase domain-containing protein</fullName>
    </recommendedName>
</protein>
<keyword evidence="17" id="KW-1185">Reference proteome</keyword>
<dbReference type="GO" id="GO:0080132">
    <property type="term" value="F:fatty acid 2-hydroxylase activity"/>
    <property type="evidence" value="ECO:0007669"/>
    <property type="project" value="InterPro"/>
</dbReference>
<feature type="transmembrane region" description="Helical" evidence="14">
    <location>
        <begin position="74"/>
        <end position="92"/>
    </location>
</feature>
<keyword evidence="6" id="KW-0256">Endoplasmic reticulum</keyword>
<evidence type="ECO:0000256" key="1">
    <source>
        <dbReference type="ARBA" id="ARBA00001947"/>
    </source>
</evidence>
<evidence type="ECO:0000256" key="11">
    <source>
        <dbReference type="ARBA" id="ARBA00023098"/>
    </source>
</evidence>
<gene>
    <name evidence="16" type="ORF">DLJ53_02125</name>
</gene>
<evidence type="ECO:0000256" key="13">
    <source>
        <dbReference type="ARBA" id="ARBA00023160"/>
    </source>
</evidence>
<feature type="domain" description="Fatty acid hydroxylase" evidence="15">
    <location>
        <begin position="107"/>
        <end position="250"/>
    </location>
</feature>
<name>A0A8B2NSY5_9HYPH</name>
<evidence type="ECO:0000256" key="8">
    <source>
        <dbReference type="ARBA" id="ARBA00022833"/>
    </source>
</evidence>
<feature type="transmembrane region" description="Helical" evidence="14">
    <location>
        <begin position="98"/>
        <end position="117"/>
    </location>
</feature>
<keyword evidence="13" id="KW-0275">Fatty acid biosynthesis</keyword>
<dbReference type="GO" id="GO:0006633">
    <property type="term" value="P:fatty acid biosynthetic process"/>
    <property type="evidence" value="ECO:0007669"/>
    <property type="project" value="UniProtKB-KW"/>
</dbReference>
<evidence type="ECO:0000256" key="7">
    <source>
        <dbReference type="ARBA" id="ARBA00022832"/>
    </source>
</evidence>
<keyword evidence="8" id="KW-0862">Zinc</keyword>
<keyword evidence="11" id="KW-0443">Lipid metabolism</keyword>
<evidence type="ECO:0000256" key="10">
    <source>
        <dbReference type="ARBA" id="ARBA00023002"/>
    </source>
</evidence>
<evidence type="ECO:0000256" key="5">
    <source>
        <dbReference type="ARBA" id="ARBA00022723"/>
    </source>
</evidence>
<evidence type="ECO:0000259" key="15">
    <source>
        <dbReference type="Pfam" id="PF04116"/>
    </source>
</evidence>
<evidence type="ECO:0000256" key="2">
    <source>
        <dbReference type="ARBA" id="ARBA00004477"/>
    </source>
</evidence>
<keyword evidence="12 14" id="KW-0472">Membrane</keyword>
<comment type="caution">
    <text evidence="16">The sequence shown here is derived from an EMBL/GenBank/DDBJ whole genome shotgun (WGS) entry which is preliminary data.</text>
</comment>
<dbReference type="EMBL" id="QHHQ01000001">
    <property type="protein sequence ID" value="RAI03337.1"/>
    <property type="molecule type" value="Genomic_DNA"/>
</dbReference>
<evidence type="ECO:0000256" key="14">
    <source>
        <dbReference type="SAM" id="Phobius"/>
    </source>
</evidence>
<dbReference type="PANTHER" id="PTHR12863:SF1">
    <property type="entry name" value="FATTY ACID 2-HYDROXYLASE"/>
    <property type="match status" value="1"/>
</dbReference>
<accession>A0A8B2NSY5</accession>
<dbReference type="GO" id="GO:0005506">
    <property type="term" value="F:iron ion binding"/>
    <property type="evidence" value="ECO:0007669"/>
    <property type="project" value="InterPro"/>
</dbReference>
<evidence type="ECO:0000256" key="4">
    <source>
        <dbReference type="ARBA" id="ARBA00022692"/>
    </source>
</evidence>
<keyword evidence="9 14" id="KW-1133">Transmembrane helix</keyword>
<evidence type="ECO:0000256" key="12">
    <source>
        <dbReference type="ARBA" id="ARBA00023136"/>
    </source>
</evidence>
<organism evidence="16 17">
    <name type="scientific">Acuticoccus sediminis</name>
    <dbReference type="NCBI Taxonomy" id="2184697"/>
    <lineage>
        <taxon>Bacteria</taxon>
        <taxon>Pseudomonadati</taxon>
        <taxon>Pseudomonadota</taxon>
        <taxon>Alphaproteobacteria</taxon>
        <taxon>Hyphomicrobiales</taxon>
        <taxon>Amorphaceae</taxon>
        <taxon>Acuticoccus</taxon>
    </lineage>
</organism>
<sequence length="260" mass="29381">MPNCITIFTNMAIGQASDLSHHGCTCRATQAKDDRSDPFSGVDMTDAVHNDAADSATKPFVGQMSPVAMIRCEGLTAVFCGVAGLTVVYLAVALMLGIAPLTLVGLFLVGVFYWTFLEYLLHRFVLHWEPEQPVLKAIRKVFPGHRAHHNKPSRFREDGLHMLKFFTWPSLFGVLFFWPVFGSLPMSLTFTAGIQIGYLLYEFTHSACHFMPMKWNYAAHLKRHHAIHHHRDETVNFGVTTSIWDRLFRTTWKGRRASAA</sequence>
<dbReference type="Proteomes" id="UP000249590">
    <property type="component" value="Unassembled WGS sequence"/>
</dbReference>
<evidence type="ECO:0000256" key="6">
    <source>
        <dbReference type="ARBA" id="ARBA00022824"/>
    </source>
</evidence>
<keyword evidence="4 14" id="KW-0812">Transmembrane</keyword>
<dbReference type="InterPro" id="IPR006694">
    <property type="entry name" value="Fatty_acid_hydroxylase"/>
</dbReference>
<dbReference type="PANTHER" id="PTHR12863">
    <property type="entry name" value="FATTY ACID HYDROXYLASE"/>
    <property type="match status" value="1"/>
</dbReference>
<keyword evidence="7" id="KW-0276">Fatty acid metabolism</keyword>
<dbReference type="GO" id="GO:0016020">
    <property type="term" value="C:membrane"/>
    <property type="evidence" value="ECO:0007669"/>
    <property type="project" value="InterPro"/>
</dbReference>
<dbReference type="AlphaFoldDB" id="A0A8B2NSY5"/>
<evidence type="ECO:0000256" key="3">
    <source>
        <dbReference type="ARBA" id="ARBA00022516"/>
    </source>
</evidence>
<evidence type="ECO:0000313" key="17">
    <source>
        <dbReference type="Proteomes" id="UP000249590"/>
    </source>
</evidence>
<dbReference type="InterPro" id="IPR014430">
    <property type="entry name" value="Scs7"/>
</dbReference>
<keyword evidence="10" id="KW-0560">Oxidoreductase</keyword>